<reference evidence="1" key="1">
    <citation type="submission" date="2015-12" db="EMBL/GenBank/DDBJ databases">
        <title>De novo transcriptome assembly of four potential Pierce s Disease insect vectors from Arizona vineyards.</title>
        <authorList>
            <person name="Tassone E.E."/>
        </authorList>
    </citation>
    <scope>NUCLEOTIDE SEQUENCE</scope>
</reference>
<accession>A0A1B6ED92</accession>
<proteinExistence type="predicted"/>
<dbReference type="EMBL" id="GEDC01001392">
    <property type="protein sequence ID" value="JAS35906.1"/>
    <property type="molecule type" value="Transcribed_RNA"/>
</dbReference>
<sequence>SMPIIEDLKSKCVKKSFIPEDTAFTEAKQDNKIEAQMIGVNDQKSVSSEFMKQNVVNANCQTGELLNTCKKTLISAKNMENQTYPKDILPITAKNSIECEVENTHQMTKKYHQKKSRLLNADKTNSVNKGNVVKGKQKQEINPLLETEIKTHEIGGATPSIKELNASEEIKANLEKILNPKELLSMPIIEDLKSKCVKKSFISEDTAFTEAKQDNKIEAQMIGANDQKSVS</sequence>
<evidence type="ECO:0000313" key="1">
    <source>
        <dbReference type="EMBL" id="JAS35906.1"/>
    </source>
</evidence>
<dbReference type="AlphaFoldDB" id="A0A1B6ED92"/>
<feature type="non-terminal residue" evidence="1">
    <location>
        <position position="1"/>
    </location>
</feature>
<gene>
    <name evidence="1" type="ORF">g.29448</name>
</gene>
<name>A0A1B6ED92_9HEMI</name>
<protein>
    <submittedName>
        <fullName evidence="1">Uncharacterized protein</fullName>
    </submittedName>
</protein>
<organism evidence="1">
    <name type="scientific">Clastoptera arizonana</name>
    <name type="common">Arizona spittle bug</name>
    <dbReference type="NCBI Taxonomy" id="38151"/>
    <lineage>
        <taxon>Eukaryota</taxon>
        <taxon>Metazoa</taxon>
        <taxon>Ecdysozoa</taxon>
        <taxon>Arthropoda</taxon>
        <taxon>Hexapoda</taxon>
        <taxon>Insecta</taxon>
        <taxon>Pterygota</taxon>
        <taxon>Neoptera</taxon>
        <taxon>Paraneoptera</taxon>
        <taxon>Hemiptera</taxon>
        <taxon>Auchenorrhyncha</taxon>
        <taxon>Cercopoidea</taxon>
        <taxon>Clastopteridae</taxon>
        <taxon>Clastoptera</taxon>
    </lineage>
</organism>
<feature type="non-terminal residue" evidence="1">
    <location>
        <position position="231"/>
    </location>
</feature>